<dbReference type="Proteomes" id="UP000748332">
    <property type="component" value="Unassembled WGS sequence"/>
</dbReference>
<comment type="caution">
    <text evidence="1">The sequence shown here is derived from an EMBL/GenBank/DDBJ whole genome shotgun (WGS) entry which is preliminary data.</text>
</comment>
<sequence>MNRNFLPDPKSNSYEIGVLLGDIVEYLHNFYQKLTTDLFVNENELGEMVKSLDTCVEKIIQIKEMLVK</sequence>
<accession>A0A955HYI3</accession>
<name>A0A955HYI3_9BACT</name>
<organism evidence="1 2">
    <name type="scientific">Candidatus Dojkabacteria bacterium</name>
    <dbReference type="NCBI Taxonomy" id="2099670"/>
    <lineage>
        <taxon>Bacteria</taxon>
        <taxon>Candidatus Dojkabacteria</taxon>
    </lineage>
</organism>
<dbReference type="EMBL" id="JAGQLM010000019">
    <property type="protein sequence ID" value="MCA9374789.1"/>
    <property type="molecule type" value="Genomic_DNA"/>
</dbReference>
<evidence type="ECO:0000313" key="1">
    <source>
        <dbReference type="EMBL" id="MCA9374789.1"/>
    </source>
</evidence>
<protein>
    <submittedName>
        <fullName evidence="1">Uncharacterized protein</fullName>
    </submittedName>
</protein>
<gene>
    <name evidence="1" type="ORF">KC622_00500</name>
</gene>
<reference evidence="1" key="1">
    <citation type="submission" date="2020-04" db="EMBL/GenBank/DDBJ databases">
        <authorList>
            <person name="Zhang T."/>
        </authorList>
    </citation>
    <scope>NUCLEOTIDE SEQUENCE</scope>
    <source>
        <strain evidence="1">HKST-UBA16</strain>
    </source>
</reference>
<proteinExistence type="predicted"/>
<dbReference type="AlphaFoldDB" id="A0A955HYI3"/>
<reference evidence="1" key="2">
    <citation type="journal article" date="2021" name="Microbiome">
        <title>Successional dynamics and alternative stable states in a saline activated sludge microbial community over 9 years.</title>
        <authorList>
            <person name="Wang Y."/>
            <person name="Ye J."/>
            <person name="Ju F."/>
            <person name="Liu L."/>
            <person name="Boyd J.A."/>
            <person name="Deng Y."/>
            <person name="Parks D.H."/>
            <person name="Jiang X."/>
            <person name="Yin X."/>
            <person name="Woodcroft B.J."/>
            <person name="Tyson G.W."/>
            <person name="Hugenholtz P."/>
            <person name="Polz M.F."/>
            <person name="Zhang T."/>
        </authorList>
    </citation>
    <scope>NUCLEOTIDE SEQUENCE</scope>
    <source>
        <strain evidence="1">HKST-UBA16</strain>
    </source>
</reference>
<evidence type="ECO:0000313" key="2">
    <source>
        <dbReference type="Proteomes" id="UP000748332"/>
    </source>
</evidence>